<dbReference type="RefSeq" id="WP_106771897.1">
    <property type="nucleotide sequence ID" value="NZ_PXYK01000007.1"/>
</dbReference>
<dbReference type="InterPro" id="IPR016024">
    <property type="entry name" value="ARM-type_fold"/>
</dbReference>
<dbReference type="OrthoDB" id="9798569at2"/>
<dbReference type="Pfam" id="PF10098">
    <property type="entry name" value="DUF2336"/>
    <property type="match status" value="1"/>
</dbReference>
<dbReference type="PIRSF" id="PIRSF035865">
    <property type="entry name" value="UCP035865"/>
    <property type="match status" value="1"/>
</dbReference>
<dbReference type="InterPro" id="IPR014598">
    <property type="entry name" value="UCP035865"/>
</dbReference>
<comment type="caution">
    <text evidence="1">The sequence shown here is derived from an EMBL/GenBank/DDBJ whole genome shotgun (WGS) entry which is preliminary data.</text>
</comment>
<accession>A0A2P7SH24</accession>
<protein>
    <recommendedName>
        <fullName evidence="3">DUF2336 domain-containing protein</fullName>
    </recommendedName>
</protein>
<name>A0A2P7SH24_9HYPH</name>
<proteinExistence type="predicted"/>
<sequence length="372" mass="39544">MVVSQFLRWVNTARVAERAAAASALARAFIENRFAFEERCAAEAALTFLLDDPSWKVRLALAEALSMSRHAPLQVISALASDQPEVASLIIGRSPLITDADLIDRVATGSVATQELIARRSAISMSVSAALAEVGEAEACSALLANPGADIASISFRRIAERHGHVGRLREAMVADPRLPSDCRHMLLVKLGDALSRAPLVRALIGHARAEKVARDACVRASLMLIEGTHADEHGALIEHLRLRGDLTAAFLIRVVAHGKMDFFGSALIALSGEAGHRVKSLLAAGGDGAVSALLHRAGLAAVTHTVIVRALKVWREVARGKRVAGPQEVSWLMLRELGPNPAGELASLLKSIHVDVLRENARAHAMAIAAA</sequence>
<dbReference type="Proteomes" id="UP000241229">
    <property type="component" value="Unassembled WGS sequence"/>
</dbReference>
<evidence type="ECO:0000313" key="2">
    <source>
        <dbReference type="Proteomes" id="UP000241229"/>
    </source>
</evidence>
<gene>
    <name evidence="1" type="ORF">C7I84_09315</name>
</gene>
<dbReference type="InterPro" id="IPR019285">
    <property type="entry name" value="DUF2336"/>
</dbReference>
<reference evidence="1 2" key="1">
    <citation type="submission" date="2018-03" db="EMBL/GenBank/DDBJ databases">
        <title>The draft genome of Mesorhizobium sp. 6GN-30.</title>
        <authorList>
            <person name="Liu L."/>
            <person name="Li L."/>
            <person name="Wang T."/>
            <person name="Zhang X."/>
            <person name="Liang L."/>
        </authorList>
    </citation>
    <scope>NUCLEOTIDE SEQUENCE [LARGE SCALE GENOMIC DNA]</scope>
    <source>
        <strain evidence="1 2">6GN30</strain>
    </source>
</reference>
<evidence type="ECO:0000313" key="1">
    <source>
        <dbReference type="EMBL" id="PSJ61789.1"/>
    </source>
</evidence>
<evidence type="ECO:0008006" key="3">
    <source>
        <dbReference type="Google" id="ProtNLM"/>
    </source>
</evidence>
<dbReference type="AlphaFoldDB" id="A0A2P7SH24"/>
<dbReference type="SUPFAM" id="SSF48371">
    <property type="entry name" value="ARM repeat"/>
    <property type="match status" value="1"/>
</dbReference>
<organism evidence="1 2">
    <name type="scientific">Kumtagia ephedrae</name>
    <dbReference type="NCBI Taxonomy" id="2116701"/>
    <lineage>
        <taxon>Bacteria</taxon>
        <taxon>Pseudomonadati</taxon>
        <taxon>Pseudomonadota</taxon>
        <taxon>Alphaproteobacteria</taxon>
        <taxon>Hyphomicrobiales</taxon>
        <taxon>Phyllobacteriaceae</taxon>
        <taxon>Kumtagia</taxon>
    </lineage>
</organism>
<keyword evidence="2" id="KW-1185">Reference proteome</keyword>
<dbReference type="EMBL" id="PXYK01000007">
    <property type="protein sequence ID" value="PSJ61789.1"/>
    <property type="molecule type" value="Genomic_DNA"/>
</dbReference>